<dbReference type="PANTHER" id="PTHR10884">
    <property type="entry name" value="NADH DEHYDROGENASE UBIQUINONE IRON-SULFUR PROTEIN 3"/>
    <property type="match status" value="1"/>
</dbReference>
<dbReference type="PROSITE" id="PS00542">
    <property type="entry name" value="COMPLEX1_30K"/>
    <property type="match status" value="1"/>
</dbReference>
<reference evidence="6 7" key="1">
    <citation type="journal article" date="2024" name="Commun. Biol.">
        <title>Comparative genomic analysis of thermophilic fungi reveals convergent evolutionary adaptations and gene losses.</title>
        <authorList>
            <person name="Steindorff A.S."/>
            <person name="Aguilar-Pontes M.V."/>
            <person name="Robinson A.J."/>
            <person name="Andreopoulos B."/>
            <person name="LaButti K."/>
            <person name="Kuo A."/>
            <person name="Mondo S."/>
            <person name="Riley R."/>
            <person name="Otillar R."/>
            <person name="Haridas S."/>
            <person name="Lipzen A."/>
            <person name="Grimwood J."/>
            <person name="Schmutz J."/>
            <person name="Clum A."/>
            <person name="Reid I.D."/>
            <person name="Moisan M.C."/>
            <person name="Butler G."/>
            <person name="Nguyen T.T.M."/>
            <person name="Dewar K."/>
            <person name="Conant G."/>
            <person name="Drula E."/>
            <person name="Henrissat B."/>
            <person name="Hansel C."/>
            <person name="Singer S."/>
            <person name="Hutchinson M.I."/>
            <person name="de Vries R.P."/>
            <person name="Natvig D.O."/>
            <person name="Powell A.J."/>
            <person name="Tsang A."/>
            <person name="Grigoriev I.V."/>
        </authorList>
    </citation>
    <scope>NUCLEOTIDE SEQUENCE [LARGE SCALE GENOMIC DNA]</scope>
    <source>
        <strain evidence="6 7">CBS 620.91</strain>
    </source>
</reference>
<dbReference type="InterPro" id="IPR037232">
    <property type="entry name" value="NADH_quin_OxRdtase_su_C/D-like"/>
</dbReference>
<evidence type="ECO:0000256" key="1">
    <source>
        <dbReference type="ARBA" id="ARBA00007569"/>
    </source>
</evidence>
<name>A0ABR3VIH6_HUMIN</name>
<feature type="domain" description="NADH:ubiquinone oxidoreductase 30kDa subunit" evidence="5">
    <location>
        <begin position="144"/>
        <end position="264"/>
    </location>
</feature>
<evidence type="ECO:0000256" key="2">
    <source>
        <dbReference type="ARBA" id="ARBA00022448"/>
    </source>
</evidence>
<dbReference type="EMBL" id="JAZGSY010000068">
    <property type="protein sequence ID" value="KAL1841644.1"/>
    <property type="molecule type" value="Genomic_DNA"/>
</dbReference>
<protein>
    <recommendedName>
        <fullName evidence="5">NADH:ubiquinone oxidoreductase 30kDa subunit domain-containing protein</fullName>
    </recommendedName>
</protein>
<dbReference type="PANTHER" id="PTHR10884:SF14">
    <property type="entry name" value="NADH DEHYDROGENASE [UBIQUINONE] IRON-SULFUR PROTEIN 3, MITOCHONDRIAL"/>
    <property type="match status" value="1"/>
</dbReference>
<accession>A0ABR3VIH6</accession>
<dbReference type="Proteomes" id="UP001583172">
    <property type="component" value="Unassembled WGS sequence"/>
</dbReference>
<dbReference type="Pfam" id="PF00329">
    <property type="entry name" value="Complex1_30kDa"/>
    <property type="match status" value="1"/>
</dbReference>
<organism evidence="6 7">
    <name type="scientific">Humicola insolens</name>
    <name type="common">Soft-rot fungus</name>
    <dbReference type="NCBI Taxonomy" id="85995"/>
    <lineage>
        <taxon>Eukaryota</taxon>
        <taxon>Fungi</taxon>
        <taxon>Dikarya</taxon>
        <taxon>Ascomycota</taxon>
        <taxon>Pezizomycotina</taxon>
        <taxon>Sordariomycetes</taxon>
        <taxon>Sordariomycetidae</taxon>
        <taxon>Sordariales</taxon>
        <taxon>Chaetomiaceae</taxon>
        <taxon>Mycothermus</taxon>
    </lineage>
</organism>
<dbReference type="HAMAP" id="MF_01357">
    <property type="entry name" value="NDH1_NuoC"/>
    <property type="match status" value="1"/>
</dbReference>
<dbReference type="InterPro" id="IPR020396">
    <property type="entry name" value="NADH_UbQ_OxRdtase_CS"/>
</dbReference>
<evidence type="ECO:0000259" key="5">
    <source>
        <dbReference type="Pfam" id="PF00329"/>
    </source>
</evidence>
<evidence type="ECO:0000256" key="4">
    <source>
        <dbReference type="SAM" id="MobiDB-lite"/>
    </source>
</evidence>
<dbReference type="SUPFAM" id="SSF143243">
    <property type="entry name" value="Nqo5-like"/>
    <property type="match status" value="1"/>
</dbReference>
<dbReference type="NCBIfam" id="TIGR01961">
    <property type="entry name" value="NuoC_fam"/>
    <property type="match status" value="1"/>
</dbReference>
<keyword evidence="7" id="KW-1185">Reference proteome</keyword>
<dbReference type="Gene3D" id="3.30.460.80">
    <property type="entry name" value="NADH:ubiquinone oxidoreductase, 30kDa subunit"/>
    <property type="match status" value="1"/>
</dbReference>
<feature type="region of interest" description="Disordered" evidence="4">
    <location>
        <begin position="80"/>
        <end position="105"/>
    </location>
</feature>
<evidence type="ECO:0000313" key="7">
    <source>
        <dbReference type="Proteomes" id="UP001583172"/>
    </source>
</evidence>
<keyword evidence="3" id="KW-0520">NAD</keyword>
<dbReference type="InterPro" id="IPR001268">
    <property type="entry name" value="NADH_UbQ_OxRdtase_30kDa_su"/>
</dbReference>
<feature type="compositionally biased region" description="Basic and acidic residues" evidence="4">
    <location>
        <begin position="317"/>
        <end position="326"/>
    </location>
</feature>
<dbReference type="NCBIfam" id="NF004733">
    <property type="entry name" value="PRK06074.1-5"/>
    <property type="match status" value="1"/>
</dbReference>
<gene>
    <name evidence="6" type="ORF">VTJ49DRAFT_6750</name>
</gene>
<proteinExistence type="inferred from homology"/>
<keyword evidence="3" id="KW-1278">Translocase</keyword>
<comment type="similarity">
    <text evidence="1 3">Belongs to the complex I 30 kDa subunit family.</text>
</comment>
<comment type="caution">
    <text evidence="6">The sequence shown here is derived from an EMBL/GenBank/DDBJ whole genome shotgun (WGS) entry which is preliminary data.</text>
</comment>
<evidence type="ECO:0000313" key="6">
    <source>
        <dbReference type="EMBL" id="KAL1841644.1"/>
    </source>
</evidence>
<dbReference type="InterPro" id="IPR010218">
    <property type="entry name" value="NADH_DH_suC"/>
</dbReference>
<evidence type="ECO:0000256" key="3">
    <source>
        <dbReference type="RuleBase" id="RU003456"/>
    </source>
</evidence>
<feature type="region of interest" description="Disordered" evidence="4">
    <location>
        <begin position="294"/>
        <end position="326"/>
    </location>
</feature>
<sequence>MTHTPDLSPTKLLLRDVNPLSNRSRIPLMPSDAAMASKLCKNRALAAALRSAKPSPSPSPSSVALRSSFSTTARLAVVNVPKDAPNPRAAPRGQVGPLKAPPVNPADKYQSKADDLHKYGAWLMSCLPKYIQQFSVWKDELTIYICPSGVIPVFSFLKYNTNAEFTQISTITAADYPTREQRFEVVYNLLSVRHNARIRVKTYADEVTPVPSVTPLYMGANWFEREVYDLFGVFFAGHPDLRRIMTDYGFEGHPLRKDFPMTGYTEIRYDEEKKRIVTEPLELTQAYRNFEGGSSAWEQVGPGVDRTPETFKLPTPKPEEKPEEKK</sequence>
<keyword evidence="2 3" id="KW-0813">Transport</keyword>